<sequence>MITSQVQPYGEQKDQKHDKKTHTRPRPSYHPDTSTANMSAWPPFFARLPDPDFTEAQSRLHRVGFVCRLLRSFVSRS</sequence>
<gene>
    <name evidence="2" type="ORF">PAXRUDRAFT_830954</name>
</gene>
<reference evidence="2 3" key="1">
    <citation type="submission" date="2014-04" db="EMBL/GenBank/DDBJ databases">
        <authorList>
            <consortium name="DOE Joint Genome Institute"/>
            <person name="Kuo A."/>
            <person name="Kohler A."/>
            <person name="Jargeat P."/>
            <person name="Nagy L.G."/>
            <person name="Floudas D."/>
            <person name="Copeland A."/>
            <person name="Barry K.W."/>
            <person name="Cichocki N."/>
            <person name="Veneault-Fourrey C."/>
            <person name="LaButti K."/>
            <person name="Lindquist E.A."/>
            <person name="Lipzen A."/>
            <person name="Lundell T."/>
            <person name="Morin E."/>
            <person name="Murat C."/>
            <person name="Sun H."/>
            <person name="Tunlid A."/>
            <person name="Henrissat B."/>
            <person name="Grigoriev I.V."/>
            <person name="Hibbett D.S."/>
            <person name="Martin F."/>
            <person name="Nordberg H.P."/>
            <person name="Cantor M.N."/>
            <person name="Hua S.X."/>
        </authorList>
    </citation>
    <scope>NUCLEOTIDE SEQUENCE [LARGE SCALE GENOMIC DNA]</scope>
    <source>
        <strain evidence="2 3">Ve08.2h10</strain>
    </source>
</reference>
<organism evidence="2 3">
    <name type="scientific">Paxillus rubicundulus Ve08.2h10</name>
    <dbReference type="NCBI Taxonomy" id="930991"/>
    <lineage>
        <taxon>Eukaryota</taxon>
        <taxon>Fungi</taxon>
        <taxon>Dikarya</taxon>
        <taxon>Basidiomycota</taxon>
        <taxon>Agaricomycotina</taxon>
        <taxon>Agaricomycetes</taxon>
        <taxon>Agaricomycetidae</taxon>
        <taxon>Boletales</taxon>
        <taxon>Paxilineae</taxon>
        <taxon>Paxillaceae</taxon>
        <taxon>Paxillus</taxon>
    </lineage>
</organism>
<feature type="region of interest" description="Disordered" evidence="1">
    <location>
        <begin position="1"/>
        <end position="36"/>
    </location>
</feature>
<protein>
    <submittedName>
        <fullName evidence="2">Uncharacterized protein</fullName>
    </submittedName>
</protein>
<name>A0A0D0E301_9AGAM</name>
<feature type="compositionally biased region" description="Basic residues" evidence="1">
    <location>
        <begin position="18"/>
        <end position="27"/>
    </location>
</feature>
<evidence type="ECO:0000313" key="2">
    <source>
        <dbReference type="EMBL" id="KIK91300.1"/>
    </source>
</evidence>
<dbReference type="HOGENOM" id="CLU_2638797_0_0_1"/>
<accession>A0A0D0E301</accession>
<dbReference type="Proteomes" id="UP000054538">
    <property type="component" value="Unassembled WGS sequence"/>
</dbReference>
<keyword evidence="3" id="KW-1185">Reference proteome</keyword>
<evidence type="ECO:0000313" key="3">
    <source>
        <dbReference type="Proteomes" id="UP000054538"/>
    </source>
</evidence>
<dbReference type="InParanoid" id="A0A0D0E301"/>
<reference evidence="3" key="2">
    <citation type="submission" date="2015-01" db="EMBL/GenBank/DDBJ databases">
        <title>Evolutionary Origins and Diversification of the Mycorrhizal Mutualists.</title>
        <authorList>
            <consortium name="DOE Joint Genome Institute"/>
            <consortium name="Mycorrhizal Genomics Consortium"/>
            <person name="Kohler A."/>
            <person name="Kuo A."/>
            <person name="Nagy L.G."/>
            <person name="Floudas D."/>
            <person name="Copeland A."/>
            <person name="Barry K.W."/>
            <person name="Cichocki N."/>
            <person name="Veneault-Fourrey C."/>
            <person name="LaButti K."/>
            <person name="Lindquist E.A."/>
            <person name="Lipzen A."/>
            <person name="Lundell T."/>
            <person name="Morin E."/>
            <person name="Murat C."/>
            <person name="Riley R."/>
            <person name="Ohm R."/>
            <person name="Sun H."/>
            <person name="Tunlid A."/>
            <person name="Henrissat B."/>
            <person name="Grigoriev I.V."/>
            <person name="Hibbett D.S."/>
            <person name="Martin F."/>
        </authorList>
    </citation>
    <scope>NUCLEOTIDE SEQUENCE [LARGE SCALE GENOMIC DNA]</scope>
    <source>
        <strain evidence="3">Ve08.2h10</strain>
    </source>
</reference>
<proteinExistence type="predicted"/>
<dbReference type="AlphaFoldDB" id="A0A0D0E301"/>
<dbReference type="EMBL" id="KN825403">
    <property type="protein sequence ID" value="KIK91300.1"/>
    <property type="molecule type" value="Genomic_DNA"/>
</dbReference>
<evidence type="ECO:0000256" key="1">
    <source>
        <dbReference type="SAM" id="MobiDB-lite"/>
    </source>
</evidence>